<evidence type="ECO:0000259" key="1">
    <source>
        <dbReference type="Pfam" id="PF13648"/>
    </source>
</evidence>
<feature type="non-terminal residue" evidence="2">
    <location>
        <position position="130"/>
    </location>
</feature>
<sequence>MKKALLLLFPLMIFISCGDKEDEEVSTFVGTWNLTFTGEYENADCTGDIDSSGWALAQAFGFEVSITFDEDGTVEVSFSAMGNTETETGTWSESSNGSLIMDDIADEGESISLSVDGNTFSVTAPSDAYC</sequence>
<dbReference type="PROSITE" id="PS51257">
    <property type="entry name" value="PROKAR_LIPOPROTEIN"/>
    <property type="match status" value="1"/>
</dbReference>
<gene>
    <name evidence="2" type="ORF">METZ01_LOCUS261335</name>
</gene>
<name>A0A382JCL4_9ZZZZ</name>
<dbReference type="Pfam" id="PF13648">
    <property type="entry name" value="Lipocalin_4"/>
    <property type="match status" value="1"/>
</dbReference>
<reference evidence="2" key="1">
    <citation type="submission" date="2018-05" db="EMBL/GenBank/DDBJ databases">
        <authorList>
            <person name="Lanie J.A."/>
            <person name="Ng W.-L."/>
            <person name="Kazmierczak K.M."/>
            <person name="Andrzejewski T.M."/>
            <person name="Davidsen T.M."/>
            <person name="Wayne K.J."/>
            <person name="Tettelin H."/>
            <person name="Glass J.I."/>
            <person name="Rusch D."/>
            <person name="Podicherti R."/>
            <person name="Tsui H.-C.T."/>
            <person name="Winkler M.E."/>
        </authorList>
    </citation>
    <scope>NUCLEOTIDE SEQUENCE</scope>
</reference>
<accession>A0A382JCL4</accession>
<dbReference type="InterPro" id="IPR024311">
    <property type="entry name" value="Lipocalin-like"/>
</dbReference>
<dbReference type="AlphaFoldDB" id="A0A382JCL4"/>
<proteinExistence type="predicted"/>
<protein>
    <recommendedName>
        <fullName evidence="1">Lipocalin-like domain-containing protein</fullName>
    </recommendedName>
</protein>
<organism evidence="2">
    <name type="scientific">marine metagenome</name>
    <dbReference type="NCBI Taxonomy" id="408172"/>
    <lineage>
        <taxon>unclassified sequences</taxon>
        <taxon>metagenomes</taxon>
        <taxon>ecological metagenomes</taxon>
    </lineage>
</organism>
<dbReference type="EMBL" id="UINC01072674">
    <property type="protein sequence ID" value="SVC08481.1"/>
    <property type="molecule type" value="Genomic_DNA"/>
</dbReference>
<feature type="domain" description="Lipocalin-like" evidence="1">
    <location>
        <begin position="29"/>
        <end position="121"/>
    </location>
</feature>
<evidence type="ECO:0000313" key="2">
    <source>
        <dbReference type="EMBL" id="SVC08481.1"/>
    </source>
</evidence>